<evidence type="ECO:0000313" key="3">
    <source>
        <dbReference type="Proteomes" id="UP000189177"/>
    </source>
</evidence>
<evidence type="ECO:0000313" key="2">
    <source>
        <dbReference type="EMBL" id="OOC09911.1"/>
    </source>
</evidence>
<comment type="caution">
    <text evidence="2">The sequence shown here is derived from an EMBL/GenBank/DDBJ whole genome shotgun (WGS) entry which is preliminary data.</text>
</comment>
<name>A0A1V2ZY16_9GAMM</name>
<dbReference type="OrthoDB" id="6695259at2"/>
<evidence type="ECO:0000256" key="1">
    <source>
        <dbReference type="SAM" id="MobiDB-lite"/>
    </source>
</evidence>
<reference evidence="2 3" key="1">
    <citation type="submission" date="2017-02" db="EMBL/GenBank/DDBJ databases">
        <title>Genomic diversity within the haloalkaliphilic genus Thioalkalivibrio.</title>
        <authorList>
            <person name="Ahn A.-C."/>
            <person name="Meier-Kolthoff J."/>
            <person name="Overmars L."/>
            <person name="Richter M."/>
            <person name="Woyke T."/>
            <person name="Sorokin D.Y."/>
            <person name="Muyzer G."/>
        </authorList>
    </citation>
    <scope>NUCLEOTIDE SEQUENCE [LARGE SCALE GENOMIC DNA]</scope>
    <source>
        <strain evidence="2 3">HL17</strain>
    </source>
</reference>
<dbReference type="Proteomes" id="UP000189177">
    <property type="component" value="Unassembled WGS sequence"/>
</dbReference>
<dbReference type="AlphaFoldDB" id="A0A1V2ZY16"/>
<accession>A0A1V2ZY16</accession>
<organism evidence="2 3">
    <name type="scientific">Thioalkalivibrio halophilus</name>
    <dbReference type="NCBI Taxonomy" id="252474"/>
    <lineage>
        <taxon>Bacteria</taxon>
        <taxon>Pseudomonadati</taxon>
        <taxon>Pseudomonadota</taxon>
        <taxon>Gammaproteobacteria</taxon>
        <taxon>Chromatiales</taxon>
        <taxon>Ectothiorhodospiraceae</taxon>
        <taxon>Thioalkalivibrio</taxon>
    </lineage>
</organism>
<gene>
    <name evidence="2" type="ORF">B1A74_08425</name>
</gene>
<dbReference type="RefSeq" id="WP_018946115.1">
    <property type="nucleotide sequence ID" value="NZ_MUZR01000029.1"/>
</dbReference>
<proteinExistence type="predicted"/>
<dbReference type="STRING" id="252474.B1A74_08425"/>
<protein>
    <submittedName>
        <fullName evidence="2">Uncharacterized protein</fullName>
    </submittedName>
</protein>
<keyword evidence="3" id="KW-1185">Reference proteome</keyword>
<sequence>MGVRVHAGSGHDSGWWGPVHLPPGEIGHWSIGPLDLWLQRRAGEWDLWLARERDPDDSGFRRVVPAQKPVPEKPAEQRRFAGTGDDVGASLGVALADRPVVSRPEAPFHVPPGGEVILYVSTPAWVQLRLGDARVHEFPAYPASDTWFGSDTVEGELCYASRTAARMALDEVPERVHRIVTPLIVRNGSADTLLLERIKLPVTRLPVYADPHGRLWTPGVRLEREPERDMAEVKLGEGPPAHVPRAERVAEPREAGGSRFSLRTFSALFQ</sequence>
<dbReference type="EMBL" id="MUZR01000029">
    <property type="protein sequence ID" value="OOC09911.1"/>
    <property type="molecule type" value="Genomic_DNA"/>
</dbReference>
<feature type="region of interest" description="Disordered" evidence="1">
    <location>
        <begin position="58"/>
        <end position="78"/>
    </location>
</feature>